<dbReference type="GO" id="GO:0008379">
    <property type="term" value="F:thioredoxin peroxidase activity"/>
    <property type="evidence" value="ECO:0007669"/>
    <property type="project" value="TreeGrafter"/>
</dbReference>
<dbReference type="Proteomes" id="UP000036771">
    <property type="component" value="Unassembled WGS sequence"/>
</dbReference>
<feature type="active site" description="Cysteine sulfenic acid (-SOH) intermediate; for peroxidase activity" evidence="10">
    <location>
        <position position="51"/>
    </location>
</feature>
<dbReference type="InterPro" id="IPR000866">
    <property type="entry name" value="AhpC/TSA"/>
</dbReference>
<dbReference type="AlphaFoldDB" id="A0A0K8MB68"/>
<evidence type="ECO:0000256" key="8">
    <source>
        <dbReference type="ARBA" id="ARBA00032077"/>
    </source>
</evidence>
<evidence type="ECO:0000256" key="6">
    <source>
        <dbReference type="ARBA" id="ARBA00023002"/>
    </source>
</evidence>
<evidence type="ECO:0000256" key="7">
    <source>
        <dbReference type="ARBA" id="ARBA00023284"/>
    </source>
</evidence>
<dbReference type="InterPro" id="IPR024706">
    <property type="entry name" value="Peroxiredoxin_AhpC-typ"/>
</dbReference>
<dbReference type="SUPFAM" id="SSF52833">
    <property type="entry name" value="Thioredoxin-like"/>
    <property type="match status" value="1"/>
</dbReference>
<dbReference type="GO" id="GO:0042744">
    <property type="term" value="P:hydrogen peroxide catabolic process"/>
    <property type="evidence" value="ECO:0007669"/>
    <property type="project" value="TreeGrafter"/>
</dbReference>
<organism evidence="12 13">
    <name type="scientific">Caedimonas varicaedens</name>
    <dbReference type="NCBI Taxonomy" id="1629334"/>
    <lineage>
        <taxon>Bacteria</taxon>
        <taxon>Pseudomonadati</taxon>
        <taxon>Pseudomonadota</taxon>
        <taxon>Alphaproteobacteria</taxon>
        <taxon>Holosporales</taxon>
        <taxon>Caedimonadaceae</taxon>
        <taxon>Caedimonas</taxon>
    </lineage>
</organism>
<dbReference type="Pfam" id="PF00578">
    <property type="entry name" value="AhpC-TSA"/>
    <property type="match status" value="1"/>
</dbReference>
<dbReference type="PANTHER" id="PTHR10681">
    <property type="entry name" value="THIOREDOXIN PEROXIDASE"/>
    <property type="match status" value="1"/>
</dbReference>
<evidence type="ECO:0000313" key="12">
    <source>
        <dbReference type="EMBL" id="GAO97770.1"/>
    </source>
</evidence>
<dbReference type="PANTHER" id="PTHR10681:SF121">
    <property type="entry name" value="ALKYL HYDROPEROXIDE REDUCTASE C"/>
    <property type="match status" value="1"/>
</dbReference>
<dbReference type="GO" id="GO:0005829">
    <property type="term" value="C:cytosol"/>
    <property type="evidence" value="ECO:0007669"/>
    <property type="project" value="TreeGrafter"/>
</dbReference>
<reference evidence="12 13" key="1">
    <citation type="submission" date="2015-03" db="EMBL/GenBank/DDBJ databases">
        <title>Caedibacter varicaedens, whole genome shotgun sequence.</title>
        <authorList>
            <person name="Suzuki H."/>
            <person name="Dapper A.L."/>
            <person name="Gibson A.K."/>
            <person name="Jackson C."/>
            <person name="Lee H."/>
            <person name="Pejaver V.R."/>
            <person name="Doak T."/>
            <person name="Lynch M."/>
        </authorList>
    </citation>
    <scope>NUCLEOTIDE SEQUENCE [LARGE SCALE GENOMIC DNA]</scope>
</reference>
<dbReference type="EC" id="1.11.1.26" evidence="2"/>
<evidence type="ECO:0000256" key="2">
    <source>
        <dbReference type="ARBA" id="ARBA00013021"/>
    </source>
</evidence>
<comment type="subunit">
    <text evidence="1">Homodimer; disulfide-linked, upon oxidation. 5 homodimers assemble to form a ring-like decamer.</text>
</comment>
<dbReference type="GO" id="GO:0045454">
    <property type="term" value="P:cell redox homeostasis"/>
    <property type="evidence" value="ECO:0007669"/>
    <property type="project" value="TreeGrafter"/>
</dbReference>
<keyword evidence="4" id="KW-0575">Peroxidase</keyword>
<evidence type="ECO:0000256" key="4">
    <source>
        <dbReference type="ARBA" id="ARBA00022559"/>
    </source>
</evidence>
<keyword evidence="5" id="KW-0049">Antioxidant</keyword>
<proteinExistence type="predicted"/>
<feature type="domain" description="Thioredoxin" evidence="11">
    <location>
        <begin position="2"/>
        <end position="161"/>
    </location>
</feature>
<comment type="catalytic activity">
    <reaction evidence="9">
        <text>a hydroperoxide + NADH + H(+) = an alcohol + NAD(+) + H2O</text>
        <dbReference type="Rhea" id="RHEA:62628"/>
        <dbReference type="ChEBI" id="CHEBI:15377"/>
        <dbReference type="ChEBI" id="CHEBI:15378"/>
        <dbReference type="ChEBI" id="CHEBI:30879"/>
        <dbReference type="ChEBI" id="CHEBI:35924"/>
        <dbReference type="ChEBI" id="CHEBI:57540"/>
        <dbReference type="ChEBI" id="CHEBI:57945"/>
        <dbReference type="EC" id="1.11.1.26"/>
    </reaction>
</comment>
<comment type="caution">
    <text evidence="12">The sequence shown here is derived from an EMBL/GenBank/DDBJ whole genome shotgun (WGS) entry which is preliminary data.</text>
</comment>
<dbReference type="GO" id="GO:0006979">
    <property type="term" value="P:response to oxidative stress"/>
    <property type="evidence" value="ECO:0007669"/>
    <property type="project" value="TreeGrafter"/>
</dbReference>
<dbReference type="OrthoDB" id="9812811at2"/>
<keyword evidence="6" id="KW-0560">Oxidoreductase</keyword>
<dbReference type="GO" id="GO:0102039">
    <property type="term" value="F:NADH-dependent peroxiredoxin activity"/>
    <property type="evidence" value="ECO:0007669"/>
    <property type="project" value="UniProtKB-EC"/>
</dbReference>
<dbReference type="InterPro" id="IPR050217">
    <property type="entry name" value="Peroxiredoxin"/>
</dbReference>
<dbReference type="InterPro" id="IPR013766">
    <property type="entry name" value="Thioredoxin_domain"/>
</dbReference>
<dbReference type="EMBL" id="BBVC01000016">
    <property type="protein sequence ID" value="GAO97770.1"/>
    <property type="molecule type" value="Genomic_DNA"/>
</dbReference>
<evidence type="ECO:0000256" key="10">
    <source>
        <dbReference type="PIRSR" id="PIRSR000239-1"/>
    </source>
</evidence>
<evidence type="ECO:0000256" key="5">
    <source>
        <dbReference type="ARBA" id="ARBA00022862"/>
    </source>
</evidence>
<evidence type="ECO:0000256" key="1">
    <source>
        <dbReference type="ARBA" id="ARBA00011654"/>
    </source>
</evidence>
<dbReference type="PROSITE" id="PS51352">
    <property type="entry name" value="THIOREDOXIN_2"/>
    <property type="match status" value="1"/>
</dbReference>
<protein>
    <recommendedName>
        <fullName evidence="3">Alkyl hydroperoxide reductase C</fullName>
        <ecNumber evidence="2">1.11.1.26</ecNumber>
    </recommendedName>
    <alternativeName>
        <fullName evidence="8">Peroxiredoxin</fullName>
    </alternativeName>
</protein>
<keyword evidence="13" id="KW-1185">Reference proteome</keyword>
<gene>
    <name evidence="12" type="ORF">Cva_00410</name>
</gene>
<evidence type="ECO:0000256" key="9">
    <source>
        <dbReference type="ARBA" id="ARBA00047572"/>
    </source>
</evidence>
<dbReference type="CDD" id="cd03015">
    <property type="entry name" value="PRX_Typ2cys"/>
    <property type="match status" value="1"/>
</dbReference>
<evidence type="ECO:0000256" key="3">
    <source>
        <dbReference type="ARBA" id="ARBA00017462"/>
    </source>
</evidence>
<dbReference type="PIRSF" id="PIRSF000239">
    <property type="entry name" value="AHPC"/>
    <property type="match status" value="1"/>
</dbReference>
<dbReference type="STRING" id="1629334.Cva_00410"/>
<dbReference type="Gene3D" id="3.40.30.10">
    <property type="entry name" value="Glutaredoxin"/>
    <property type="match status" value="1"/>
</dbReference>
<dbReference type="InterPro" id="IPR036249">
    <property type="entry name" value="Thioredoxin-like_sf"/>
</dbReference>
<name>A0A0K8MB68_9PROT</name>
<keyword evidence="7" id="KW-0676">Redox-active center</keyword>
<dbReference type="GO" id="GO:0033554">
    <property type="term" value="P:cellular response to stress"/>
    <property type="evidence" value="ECO:0007669"/>
    <property type="project" value="TreeGrafter"/>
</dbReference>
<sequence>MLTIGDQFPSFNLKAVTQNDHSEGFPSVNEQDQSGKWKVFFFWPKDFTFICPTELISFGDLYSEFQKRNAQIYGCSTDSDYVHLAWRNSHPGLANLPYPMLSDIKRELSESLGILHPSEGVCLRATYIVDPEGKIRHVSVNDLSVGRNTDETLRILDGLQSEELCGCNWKPGQAHIKAA</sequence>
<evidence type="ECO:0000259" key="11">
    <source>
        <dbReference type="PROSITE" id="PS51352"/>
    </source>
</evidence>
<accession>A0A0K8MB68</accession>
<evidence type="ECO:0000313" key="13">
    <source>
        <dbReference type="Proteomes" id="UP000036771"/>
    </source>
</evidence>